<accession>A0ABQ5QH30</accession>
<evidence type="ECO:0000313" key="12">
    <source>
        <dbReference type="Proteomes" id="UP001165069"/>
    </source>
</evidence>
<feature type="domain" description="CobQ/CobB/MinD/ParA nucleotide binding" evidence="9">
    <location>
        <begin position="11"/>
        <end position="195"/>
    </location>
</feature>
<dbReference type="EC" id="6.3.5.11" evidence="8"/>
<evidence type="ECO:0000256" key="4">
    <source>
        <dbReference type="ARBA" id="ARBA00022741"/>
    </source>
</evidence>
<keyword evidence="5 8" id="KW-0067">ATP-binding</keyword>
<comment type="domain">
    <text evidence="8">Comprises of two domains. The C-terminal domain contains the binding site for glutamine and catalyzes the hydrolysis of this substrate to glutamate and ammonia. The N-terminal domain is anticipated to bind ATP and cobyrinate and catalyzes the ultimate synthesis of the diamide product. The ammonia produced via the glutaminase domain is probably translocated to the adjacent domain via a molecular tunnel, where it reacts with an activated intermediate.</text>
</comment>
<dbReference type="PANTHER" id="PTHR43873">
    <property type="entry name" value="COBYRINATE A,C-DIAMIDE SYNTHASE"/>
    <property type="match status" value="1"/>
</dbReference>
<dbReference type="NCBIfam" id="TIGR00379">
    <property type="entry name" value="cobB"/>
    <property type="match status" value="1"/>
</dbReference>
<keyword evidence="7 8" id="KW-0315">Glutamine amidotransferase</keyword>
<evidence type="ECO:0000256" key="6">
    <source>
        <dbReference type="ARBA" id="ARBA00022842"/>
    </source>
</evidence>
<feature type="domain" description="CobB/CobQ-like glutamine amidotransferase" evidence="10">
    <location>
        <begin position="252"/>
        <end position="440"/>
    </location>
</feature>
<evidence type="ECO:0000256" key="5">
    <source>
        <dbReference type="ARBA" id="ARBA00022840"/>
    </source>
</evidence>
<dbReference type="PANTHER" id="PTHR43873:SF1">
    <property type="entry name" value="COBYRINATE A,C-DIAMIDE SYNTHASE"/>
    <property type="match status" value="1"/>
</dbReference>
<name>A0ABQ5QH30_9BACT</name>
<evidence type="ECO:0000256" key="3">
    <source>
        <dbReference type="ARBA" id="ARBA00022598"/>
    </source>
</evidence>
<evidence type="ECO:0000256" key="8">
    <source>
        <dbReference type="HAMAP-Rule" id="MF_00027"/>
    </source>
</evidence>
<dbReference type="Gene3D" id="3.40.50.300">
    <property type="entry name" value="P-loop containing nucleotide triphosphate hydrolases"/>
    <property type="match status" value="2"/>
</dbReference>
<keyword evidence="6 8" id="KW-0460">Magnesium</keyword>
<feature type="active site" description="Nucleophile" evidence="8">
    <location>
        <position position="333"/>
    </location>
</feature>
<keyword evidence="4 8" id="KW-0547">Nucleotide-binding</keyword>
<dbReference type="Proteomes" id="UP001165069">
    <property type="component" value="Unassembled WGS sequence"/>
</dbReference>
<evidence type="ECO:0000256" key="2">
    <source>
        <dbReference type="ARBA" id="ARBA00022573"/>
    </source>
</evidence>
<comment type="similarity">
    <text evidence="8">Belongs to the CobB/CbiA family.</text>
</comment>
<dbReference type="InterPro" id="IPR029062">
    <property type="entry name" value="Class_I_gatase-like"/>
</dbReference>
<evidence type="ECO:0000259" key="10">
    <source>
        <dbReference type="Pfam" id="PF07685"/>
    </source>
</evidence>
<comment type="pathway">
    <text evidence="8">Cofactor biosynthesis; adenosylcobalamin biosynthesis; cob(II)yrinate a,c-diamide from sirohydrochlorin (anaerobic route): step 10/10.</text>
</comment>
<organism evidence="11 12">
    <name type="scientific">Geothrix limicola</name>
    <dbReference type="NCBI Taxonomy" id="2927978"/>
    <lineage>
        <taxon>Bacteria</taxon>
        <taxon>Pseudomonadati</taxon>
        <taxon>Acidobacteriota</taxon>
        <taxon>Holophagae</taxon>
        <taxon>Holophagales</taxon>
        <taxon>Holophagaceae</taxon>
        <taxon>Geothrix</taxon>
    </lineage>
</organism>
<comment type="caution">
    <text evidence="11">The sequence shown here is derived from an EMBL/GenBank/DDBJ whole genome shotgun (WGS) entry which is preliminary data.</text>
</comment>
<keyword evidence="2 8" id="KW-0169">Cobalamin biosynthesis</keyword>
<dbReference type="HAMAP" id="MF_00027">
    <property type="entry name" value="CobB_CbiA"/>
    <property type="match status" value="1"/>
</dbReference>
<evidence type="ECO:0000259" key="9">
    <source>
        <dbReference type="Pfam" id="PF01656"/>
    </source>
</evidence>
<comment type="function">
    <text evidence="8">Catalyzes the ATP-dependent amidation of the two carboxylate groups at positions a and c of cobyrinate, using either L-glutamine or ammonia as the nitrogen source.</text>
</comment>
<dbReference type="Pfam" id="PF07685">
    <property type="entry name" value="GATase_3"/>
    <property type="match status" value="1"/>
</dbReference>
<sequence>MMTSQPMPGLVLAAPNSGSGKTTLTAGLLTAFRRRGHVVAPFKAGPDYLDPLLHGAAAGRPSWNLDGWFMDDAGLRDAWVRGGAGANLGLVEGVMGLFDGADPVSFQGSTADLARRLGLPVVLVVDAQNVAGSVAATVLGHATLWPDLQLKGVLFNRVGSEGHYRLLAEAVHAHTDVRPLGFVPPDARWHLPERHLGLHRPHDLPDLEDRLGALADQLEATVDLVAMAKLATRPAPGSPAPITSQTGGDLPVALAQDEAFSFVYADTLDRLSALGVRWVPFSPLRDPLPEGVAGVYLPGGYPELHAEALSLNRAFLDALRERIHTGLPCYAECGGYMILADSLEDAEGRAHPMAGLIPGRVRMTSRLQQFGYKQLRLERDCLLGPAGSEGRGHEFHHSTWEGSLESPAYEATPLRGEGRLEGHAAGNCMASYVHLHFAANPAWAEHWMARMRVWRG</sequence>
<keyword evidence="12" id="KW-1185">Reference proteome</keyword>
<dbReference type="Gene3D" id="3.40.50.880">
    <property type="match status" value="1"/>
</dbReference>
<dbReference type="EMBL" id="BSDE01000003">
    <property type="protein sequence ID" value="GLH73475.1"/>
    <property type="molecule type" value="Genomic_DNA"/>
</dbReference>
<dbReference type="CDD" id="cd03130">
    <property type="entry name" value="GATase1_CobB"/>
    <property type="match status" value="1"/>
</dbReference>
<keyword evidence="3 8" id="KW-0436">Ligase</keyword>
<evidence type="ECO:0000256" key="1">
    <source>
        <dbReference type="ARBA" id="ARBA00001946"/>
    </source>
</evidence>
<gene>
    <name evidence="8 11" type="primary">cbiA</name>
    <name evidence="11" type="ORF">GETHLI_19770</name>
</gene>
<dbReference type="InterPro" id="IPR027417">
    <property type="entry name" value="P-loop_NTPase"/>
</dbReference>
<comment type="catalytic activity">
    <reaction evidence="8">
        <text>cob(II)yrinate + 2 L-glutamine + 2 ATP + 2 H2O = cob(II)yrinate a,c diamide + 2 L-glutamate + 2 ADP + 2 phosphate + 2 H(+)</text>
        <dbReference type="Rhea" id="RHEA:26289"/>
        <dbReference type="ChEBI" id="CHEBI:15377"/>
        <dbReference type="ChEBI" id="CHEBI:15378"/>
        <dbReference type="ChEBI" id="CHEBI:29985"/>
        <dbReference type="ChEBI" id="CHEBI:30616"/>
        <dbReference type="ChEBI" id="CHEBI:43474"/>
        <dbReference type="ChEBI" id="CHEBI:58359"/>
        <dbReference type="ChEBI" id="CHEBI:58537"/>
        <dbReference type="ChEBI" id="CHEBI:58894"/>
        <dbReference type="ChEBI" id="CHEBI:456216"/>
        <dbReference type="EC" id="6.3.5.11"/>
    </reaction>
</comment>
<comment type="cofactor">
    <cofactor evidence="1 8">
        <name>Mg(2+)</name>
        <dbReference type="ChEBI" id="CHEBI:18420"/>
    </cofactor>
</comment>
<comment type="miscellaneous">
    <text evidence="8">The a and c carboxylates of cobyrinate are activated for nucleophilic attack via formation of a phosphorylated intermediate by ATP. CbiA catalyzes first the amidation of the c-carboxylate, and then that of the a-carboxylate.</text>
</comment>
<evidence type="ECO:0000313" key="11">
    <source>
        <dbReference type="EMBL" id="GLH73475.1"/>
    </source>
</evidence>
<dbReference type="CDD" id="cd05388">
    <property type="entry name" value="CobB_N"/>
    <property type="match status" value="1"/>
</dbReference>
<proteinExistence type="inferred from homology"/>
<reference evidence="11 12" key="1">
    <citation type="journal article" date="2023" name="Antonie Van Leeuwenhoek">
        <title>Mesoterricola silvestris gen. nov., sp. nov., Mesoterricola sediminis sp. nov., Geothrix oryzae sp. nov., Geothrix edaphica sp. nov., Geothrix rubra sp. nov., and Geothrix limicola sp. nov., six novel members of Acidobacteriota isolated from soils.</title>
        <authorList>
            <person name="Itoh H."/>
            <person name="Sugisawa Y."/>
            <person name="Mise K."/>
            <person name="Xu Z."/>
            <person name="Kuniyasu M."/>
            <person name="Ushijima N."/>
            <person name="Kawano K."/>
            <person name="Kobayashi E."/>
            <person name="Shiratori Y."/>
            <person name="Masuda Y."/>
            <person name="Senoo K."/>
        </authorList>
    </citation>
    <scope>NUCLEOTIDE SEQUENCE [LARGE SCALE GENOMIC DNA]</scope>
    <source>
        <strain evidence="11 12">Red804</strain>
    </source>
</reference>
<feature type="site" description="Increases nucleophilicity of active site Cys" evidence="8">
    <location>
        <position position="434"/>
    </location>
</feature>
<protein>
    <recommendedName>
        <fullName evidence="8">Cobyrinate a,c-diamide synthase</fullName>
        <ecNumber evidence="8">6.3.5.11</ecNumber>
    </recommendedName>
    <alternativeName>
        <fullName evidence="8">Cobyrinic acid a,c-diamide synthetase</fullName>
    </alternativeName>
</protein>
<dbReference type="SUPFAM" id="SSF52540">
    <property type="entry name" value="P-loop containing nucleoside triphosphate hydrolases"/>
    <property type="match status" value="1"/>
</dbReference>
<dbReference type="InterPro" id="IPR011698">
    <property type="entry name" value="GATase_3"/>
</dbReference>
<dbReference type="Pfam" id="PF01656">
    <property type="entry name" value="CbiA"/>
    <property type="match status" value="1"/>
</dbReference>
<evidence type="ECO:0000256" key="7">
    <source>
        <dbReference type="ARBA" id="ARBA00022962"/>
    </source>
</evidence>
<dbReference type="InterPro" id="IPR004484">
    <property type="entry name" value="CbiA/CobB_synth"/>
</dbReference>
<dbReference type="PROSITE" id="PS51274">
    <property type="entry name" value="GATASE_COBBQ"/>
    <property type="match status" value="1"/>
</dbReference>
<dbReference type="NCBIfam" id="NF002204">
    <property type="entry name" value="PRK01077.1"/>
    <property type="match status" value="1"/>
</dbReference>
<dbReference type="SUPFAM" id="SSF52317">
    <property type="entry name" value="Class I glutamine amidotransferase-like"/>
    <property type="match status" value="1"/>
</dbReference>
<dbReference type="InterPro" id="IPR002586">
    <property type="entry name" value="CobQ/CobB/MinD/ParA_Nub-bd_dom"/>
</dbReference>